<gene>
    <name evidence="1" type="ORF">S01H4_27145</name>
</gene>
<dbReference type="InterPro" id="IPR036397">
    <property type="entry name" value="RNaseH_sf"/>
</dbReference>
<name>X1B0P2_9ZZZZ</name>
<proteinExistence type="predicted"/>
<dbReference type="InterPro" id="IPR012337">
    <property type="entry name" value="RNaseH-like_sf"/>
</dbReference>
<feature type="non-terminal residue" evidence="1">
    <location>
        <position position="123"/>
    </location>
</feature>
<sequence length="123" mass="13715">MMNIISIDPSKASTGVYIKTDIEVYKSTISTNGMSENIGYRHISGIIKSSLDYYNIEVAFLEDYPYKLKESRSNTVMAEVKGIIKYALYSRNIPIILVPISTWKALCKGAFPQAGSKTVLSYS</sequence>
<comment type="caution">
    <text evidence="1">The sequence shown here is derived from an EMBL/GenBank/DDBJ whole genome shotgun (WGS) entry which is preliminary data.</text>
</comment>
<dbReference type="SUPFAM" id="SSF53098">
    <property type="entry name" value="Ribonuclease H-like"/>
    <property type="match status" value="1"/>
</dbReference>
<dbReference type="AlphaFoldDB" id="X1B0P2"/>
<accession>X1B0P2</accession>
<dbReference type="Gene3D" id="3.30.420.10">
    <property type="entry name" value="Ribonuclease H-like superfamily/Ribonuclease H"/>
    <property type="match status" value="1"/>
</dbReference>
<dbReference type="EMBL" id="BART01013206">
    <property type="protein sequence ID" value="GAG89299.1"/>
    <property type="molecule type" value="Genomic_DNA"/>
</dbReference>
<evidence type="ECO:0008006" key="2">
    <source>
        <dbReference type="Google" id="ProtNLM"/>
    </source>
</evidence>
<evidence type="ECO:0000313" key="1">
    <source>
        <dbReference type="EMBL" id="GAG89299.1"/>
    </source>
</evidence>
<protein>
    <recommendedName>
        <fullName evidence="2">Holliday junction resolvase RuvC</fullName>
    </recommendedName>
</protein>
<reference evidence="1" key="1">
    <citation type="journal article" date="2014" name="Front. Microbiol.">
        <title>High frequency of phylogenetically diverse reductive dehalogenase-homologous genes in deep subseafloor sedimentary metagenomes.</title>
        <authorList>
            <person name="Kawai M."/>
            <person name="Futagami T."/>
            <person name="Toyoda A."/>
            <person name="Takaki Y."/>
            <person name="Nishi S."/>
            <person name="Hori S."/>
            <person name="Arai W."/>
            <person name="Tsubouchi T."/>
            <person name="Morono Y."/>
            <person name="Uchiyama I."/>
            <person name="Ito T."/>
            <person name="Fujiyama A."/>
            <person name="Inagaki F."/>
            <person name="Takami H."/>
        </authorList>
    </citation>
    <scope>NUCLEOTIDE SEQUENCE</scope>
    <source>
        <strain evidence="1">Expedition CK06-06</strain>
    </source>
</reference>
<organism evidence="1">
    <name type="scientific">marine sediment metagenome</name>
    <dbReference type="NCBI Taxonomy" id="412755"/>
    <lineage>
        <taxon>unclassified sequences</taxon>
        <taxon>metagenomes</taxon>
        <taxon>ecological metagenomes</taxon>
    </lineage>
</organism>
<dbReference type="GO" id="GO:0003676">
    <property type="term" value="F:nucleic acid binding"/>
    <property type="evidence" value="ECO:0007669"/>
    <property type="project" value="InterPro"/>
</dbReference>